<dbReference type="AlphaFoldDB" id="A0A6G7VH61"/>
<dbReference type="KEGG" id="cjap:GWK36_05770"/>
<sequence>MSALSAKLAEYGFESNDDYDYLVRCLFATPYTGIRLLNIEGDGERRKTAFAVALARALDYPQILYHDFTDTHPPLPDVILPPTRDELGRMEPPIEPLDRVVSEACAHSEGEPTALIVDQLQAADFREHLRLYRLIKEGIWEVRGAPYVANPRHLFVILISKAPIYHSLRKEGFRLWIGRLPDRRTPFQPADFGLGPEAEAVFAAINRLFELFDVAPTHGELARLLVDLRLHVRTLEHLRLSLYGRLESVEREQLNDERTQDAQQQLLDTARAWLLVEHIEYGTD</sequence>
<evidence type="ECO:0008006" key="3">
    <source>
        <dbReference type="Google" id="ProtNLM"/>
    </source>
</evidence>
<organism evidence="1 2">
    <name type="scientific">Caldichromatium japonicum</name>
    <dbReference type="NCBI Taxonomy" id="2699430"/>
    <lineage>
        <taxon>Bacteria</taxon>
        <taxon>Pseudomonadati</taxon>
        <taxon>Pseudomonadota</taxon>
        <taxon>Gammaproteobacteria</taxon>
        <taxon>Chromatiales</taxon>
        <taxon>Chromatiaceae</taxon>
        <taxon>Caldichromatium</taxon>
    </lineage>
</organism>
<keyword evidence="2" id="KW-1185">Reference proteome</keyword>
<proteinExistence type="predicted"/>
<accession>A0A6G7VH61</accession>
<evidence type="ECO:0000313" key="1">
    <source>
        <dbReference type="EMBL" id="QIK39127.1"/>
    </source>
</evidence>
<dbReference type="EMBL" id="CP048029">
    <property type="protein sequence ID" value="QIK39127.1"/>
    <property type="molecule type" value="Genomic_DNA"/>
</dbReference>
<reference evidence="2" key="1">
    <citation type="submission" date="2020-01" db="EMBL/GenBank/DDBJ databases">
        <title>Caldichromatium gen. nov., sp. nov., a thermophilic purple sulfur bacterium member of the family Chromatiaceae isolated from Nakabusa hot spring, Japan.</title>
        <authorList>
            <person name="Saini M.K."/>
            <person name="Hanada S."/>
            <person name="Tank M."/>
        </authorList>
    </citation>
    <scope>NUCLEOTIDE SEQUENCE [LARGE SCALE GENOMIC DNA]</scope>
    <source>
        <strain evidence="2">No.7</strain>
    </source>
</reference>
<protein>
    <recommendedName>
        <fullName evidence="3">ATP-binding protein</fullName>
    </recommendedName>
</protein>
<dbReference type="Proteomes" id="UP000502699">
    <property type="component" value="Chromosome"/>
</dbReference>
<name>A0A6G7VH61_9GAMM</name>
<evidence type="ECO:0000313" key="2">
    <source>
        <dbReference type="Proteomes" id="UP000502699"/>
    </source>
</evidence>
<gene>
    <name evidence="1" type="ORF">GWK36_05770</name>
</gene>